<evidence type="ECO:0008006" key="2">
    <source>
        <dbReference type="Google" id="ProtNLM"/>
    </source>
</evidence>
<dbReference type="AlphaFoldDB" id="A0A2N9GUZ4"/>
<accession>A0A2N9GUZ4</accession>
<dbReference type="EMBL" id="OIVN01002402">
    <property type="protein sequence ID" value="SPD03323.1"/>
    <property type="molecule type" value="Genomic_DNA"/>
</dbReference>
<protein>
    <recommendedName>
        <fullName evidence="2">Reverse transcriptase zinc-binding domain-containing protein</fullName>
    </recommendedName>
</protein>
<organism evidence="1">
    <name type="scientific">Fagus sylvatica</name>
    <name type="common">Beechnut</name>
    <dbReference type="NCBI Taxonomy" id="28930"/>
    <lineage>
        <taxon>Eukaryota</taxon>
        <taxon>Viridiplantae</taxon>
        <taxon>Streptophyta</taxon>
        <taxon>Embryophyta</taxon>
        <taxon>Tracheophyta</taxon>
        <taxon>Spermatophyta</taxon>
        <taxon>Magnoliopsida</taxon>
        <taxon>eudicotyledons</taxon>
        <taxon>Gunneridae</taxon>
        <taxon>Pentapetalae</taxon>
        <taxon>rosids</taxon>
        <taxon>fabids</taxon>
        <taxon>Fagales</taxon>
        <taxon>Fagaceae</taxon>
        <taxon>Fagus</taxon>
    </lineage>
</organism>
<evidence type="ECO:0000313" key="1">
    <source>
        <dbReference type="EMBL" id="SPD03323.1"/>
    </source>
</evidence>
<proteinExistence type="predicted"/>
<name>A0A2N9GUZ4_FAGSY</name>
<reference evidence="1" key="1">
    <citation type="submission" date="2018-02" db="EMBL/GenBank/DDBJ databases">
        <authorList>
            <person name="Cohen D.B."/>
            <person name="Kent A.D."/>
        </authorList>
    </citation>
    <scope>NUCLEOTIDE SEQUENCE</scope>
</reference>
<gene>
    <name evidence="1" type="ORF">FSB_LOCUS31205</name>
</gene>
<sequence>MGGRSKFKVESKEIVVEKGGNPPEGGGILMLLEKSDLFEVKSYHKVLTDKCSFSFPWKSIRKAKAFLMWTAARGKILAMDNLRK</sequence>